<protein>
    <submittedName>
        <fullName evidence="2">Uncharacterized protein</fullName>
    </submittedName>
</protein>
<dbReference type="Proteomes" id="UP000324800">
    <property type="component" value="Unassembled WGS sequence"/>
</dbReference>
<evidence type="ECO:0000313" key="2">
    <source>
        <dbReference type="EMBL" id="KAA6380556.1"/>
    </source>
</evidence>
<feature type="compositionally biased region" description="Polar residues" evidence="1">
    <location>
        <begin position="265"/>
        <end position="281"/>
    </location>
</feature>
<accession>A0A5J4VDE0</accession>
<evidence type="ECO:0000313" key="3">
    <source>
        <dbReference type="Proteomes" id="UP000324800"/>
    </source>
</evidence>
<feature type="compositionally biased region" description="Low complexity" evidence="1">
    <location>
        <begin position="217"/>
        <end position="233"/>
    </location>
</feature>
<proteinExistence type="predicted"/>
<feature type="compositionally biased region" description="Polar residues" evidence="1">
    <location>
        <begin position="184"/>
        <end position="200"/>
    </location>
</feature>
<feature type="region of interest" description="Disordered" evidence="1">
    <location>
        <begin position="149"/>
        <end position="295"/>
    </location>
</feature>
<reference evidence="2 3" key="1">
    <citation type="submission" date="2019-03" db="EMBL/GenBank/DDBJ databases">
        <title>Single cell metagenomics reveals metabolic interactions within the superorganism composed of flagellate Streblomastix strix and complex community of Bacteroidetes bacteria on its surface.</title>
        <authorList>
            <person name="Treitli S.C."/>
            <person name="Kolisko M."/>
            <person name="Husnik F."/>
            <person name="Keeling P."/>
            <person name="Hampl V."/>
        </authorList>
    </citation>
    <scope>NUCLEOTIDE SEQUENCE [LARGE SCALE GENOMIC DNA]</scope>
    <source>
        <strain evidence="2">ST1C</strain>
    </source>
</reference>
<name>A0A5J4VDE0_9EUKA</name>
<dbReference type="AlphaFoldDB" id="A0A5J4VDE0"/>
<comment type="caution">
    <text evidence="2">The sequence shown here is derived from an EMBL/GenBank/DDBJ whole genome shotgun (WGS) entry which is preliminary data.</text>
</comment>
<sequence>MIQSKQSRSNVNSPKQGAGLQSNFASSYAALRTAGFLSARAKGNNQSFQVQQPRMKQSVSFLLTQSLYPNNQQQQKKQSIFDDFVSESALVYSKLPGMAAVAVEEDPELQLLTEEEKEEEDTFLGSLIKGRENSVLDLANCMKALEYESPPLQHSPDQMIPNPLSQQHSEQQLSKDADEKQLQQDENFGKNQDPSRQNVLSPLSQFQSDDSSDESDSIMSSSSRSSLHSEISSGENSQSDISTKQTISKTKAKSKIHIILPLQLENKNSSRSPLKSPTSPLAQDPEHRRNARNDQMDTIIEIGKIDEPGYSKKNKGQKGFPIFSYPQVMTILNKMASLSKHISPNIIQGQDNEQEQGIEGELKDAFDQRKSKDQLLNADQSHTQQIIFIPGPQYISEATWAAILSSVPHFVEIVDKLNKSLQFKPVIILSVGIQQRLWAEWYSEEEKDLMEKQQDDTKQDKKDKNKSRKRDKEDHDDDKQVQQDPNNQKGNIKSTKKHKTQQKDIEVVTSLHTLFFAPSTLGEIMFEEIPTLQLQSPIAISEEDDSRDTLFFAHNGELV</sequence>
<gene>
    <name evidence="2" type="ORF">EZS28_023916</name>
</gene>
<feature type="compositionally biased region" description="Basic and acidic residues" evidence="1">
    <location>
        <begin position="173"/>
        <end position="183"/>
    </location>
</feature>
<feature type="compositionally biased region" description="Basic and acidic residues" evidence="1">
    <location>
        <begin position="284"/>
        <end position="295"/>
    </location>
</feature>
<evidence type="ECO:0000256" key="1">
    <source>
        <dbReference type="SAM" id="MobiDB-lite"/>
    </source>
</evidence>
<organism evidence="2 3">
    <name type="scientific">Streblomastix strix</name>
    <dbReference type="NCBI Taxonomy" id="222440"/>
    <lineage>
        <taxon>Eukaryota</taxon>
        <taxon>Metamonada</taxon>
        <taxon>Preaxostyla</taxon>
        <taxon>Oxymonadida</taxon>
        <taxon>Streblomastigidae</taxon>
        <taxon>Streblomastix</taxon>
    </lineage>
</organism>
<feature type="compositionally biased region" description="Basic and acidic residues" evidence="1">
    <location>
        <begin position="470"/>
        <end position="481"/>
    </location>
</feature>
<feature type="compositionally biased region" description="Polar residues" evidence="1">
    <location>
        <begin position="234"/>
        <end position="249"/>
    </location>
</feature>
<dbReference type="EMBL" id="SNRW01007826">
    <property type="protein sequence ID" value="KAA6380556.1"/>
    <property type="molecule type" value="Genomic_DNA"/>
</dbReference>
<feature type="compositionally biased region" description="Basic and acidic residues" evidence="1">
    <location>
        <begin position="450"/>
        <end position="463"/>
    </location>
</feature>
<feature type="compositionally biased region" description="Polar residues" evidence="1">
    <location>
        <begin position="163"/>
        <end position="172"/>
    </location>
</feature>
<feature type="region of interest" description="Disordered" evidence="1">
    <location>
        <begin position="450"/>
        <end position="501"/>
    </location>
</feature>